<reference evidence="2" key="2">
    <citation type="submission" date="2015-04" db="EMBL/GenBank/DDBJ databases">
        <title>A butyrogenic pathway from the amino acid lysine in a human gut commensal.</title>
        <authorList>
            <person name="de Vos W.M."/>
            <person name="Bui N.T.P."/>
            <person name="Plugge C.M."/>
            <person name="Ritari J."/>
        </authorList>
    </citation>
    <scope>NUCLEOTIDE SEQUENCE [LARGE SCALE GENOMIC DNA]</scope>
    <source>
        <strain evidence="2">AF211</strain>
    </source>
</reference>
<accession>A0A0S2W4S4</accession>
<evidence type="ECO:0000313" key="1">
    <source>
        <dbReference type="EMBL" id="ALP94291.1"/>
    </source>
</evidence>
<dbReference type="EMBL" id="CP011307">
    <property type="protein sequence ID" value="ALP94291.1"/>
    <property type="molecule type" value="Genomic_DNA"/>
</dbReference>
<keyword evidence="2" id="KW-1185">Reference proteome</keyword>
<dbReference type="Gene3D" id="1.10.10.10">
    <property type="entry name" value="Winged helix-like DNA-binding domain superfamily/Winged helix DNA-binding domain"/>
    <property type="match status" value="1"/>
</dbReference>
<dbReference type="InterPro" id="IPR036388">
    <property type="entry name" value="WH-like_DNA-bd_sf"/>
</dbReference>
<dbReference type="SUPFAM" id="SSF46785">
    <property type="entry name" value="Winged helix' DNA-binding domain"/>
    <property type="match status" value="1"/>
</dbReference>
<dbReference type="KEGG" id="ibu:IB211_01900c"/>
<dbReference type="AlphaFoldDB" id="A0A0S2W4S4"/>
<dbReference type="Proteomes" id="UP000064844">
    <property type="component" value="Chromosome"/>
</dbReference>
<organism evidence="1 2">
    <name type="scientific">Intestinimonas butyriciproducens</name>
    <dbReference type="NCBI Taxonomy" id="1297617"/>
    <lineage>
        <taxon>Bacteria</taxon>
        <taxon>Bacillati</taxon>
        <taxon>Bacillota</taxon>
        <taxon>Clostridia</taxon>
        <taxon>Eubacteriales</taxon>
        <taxon>Intestinimonas</taxon>
    </lineage>
</organism>
<proteinExistence type="predicted"/>
<gene>
    <name evidence="1" type="ORF">IB211_01900c</name>
</gene>
<sequence>MTDRQLEYLLLFATQSSKGRCISNAAAEFNVTMASASHVGTTLEREGLIRKCRGGVLELTDRGRELIAPKVLQMKCLEEWLEIEYGLPPSQAEQEARRMVVALQADTVEKILHRWLAQKKNWVPPAGPEAFFRTLSPGLYHVPVHLCKKGGNELSMGDRGFQKPAVLIREEDACYFLLYPIRLEYRPLGFAKLHTGTLERLWYLRDDSWYEAEMHVDGGRMIASAAVSCSDSSNGFQGTVRVRVRSTLNIVKMPESEADMVFELSALCKKRQS</sequence>
<protein>
    <submittedName>
        <fullName evidence="1">Uncharacterized protein</fullName>
    </submittedName>
</protein>
<reference evidence="1 2" key="1">
    <citation type="journal article" date="2015" name="Nat. Commun.">
        <title>Production of butyrate from lysine and the Amadori product fructoselysine by a human gut commensal.</title>
        <authorList>
            <person name="Bui T.P."/>
            <person name="Ritari J."/>
            <person name="Boeren S."/>
            <person name="de Waard P."/>
            <person name="Plugge C.M."/>
            <person name="de Vos W.M."/>
        </authorList>
    </citation>
    <scope>NUCLEOTIDE SEQUENCE [LARGE SCALE GENOMIC DNA]</scope>
    <source>
        <strain evidence="1 2">AF211</strain>
    </source>
</reference>
<name>A0A0S2W4S4_9FIRM</name>
<dbReference type="STRING" id="1297617.IB211_01900c"/>
<dbReference type="RefSeq" id="WP_058117860.1">
    <property type="nucleotide sequence ID" value="NZ_CP011307.1"/>
</dbReference>
<evidence type="ECO:0000313" key="2">
    <source>
        <dbReference type="Proteomes" id="UP000064844"/>
    </source>
</evidence>
<dbReference type="InterPro" id="IPR036390">
    <property type="entry name" value="WH_DNA-bd_sf"/>
</dbReference>